<feature type="domain" description="SCP2" evidence="1">
    <location>
        <begin position="11"/>
        <end position="111"/>
    </location>
</feature>
<protein>
    <recommendedName>
        <fullName evidence="1">SCP2 domain-containing protein</fullName>
    </recommendedName>
</protein>
<evidence type="ECO:0000313" key="2">
    <source>
        <dbReference type="EMBL" id="KKN60946.1"/>
    </source>
</evidence>
<dbReference type="AlphaFoldDB" id="A0A0F9UI76"/>
<dbReference type="EMBL" id="LAZR01000677">
    <property type="protein sequence ID" value="KKN60946.1"/>
    <property type="molecule type" value="Genomic_DNA"/>
</dbReference>
<accession>A0A0F9UI76</accession>
<gene>
    <name evidence="2" type="ORF">LCGC14_0526880</name>
</gene>
<dbReference type="SUPFAM" id="SSF55718">
    <property type="entry name" value="SCP-like"/>
    <property type="match status" value="1"/>
</dbReference>
<comment type="caution">
    <text evidence="2">The sequence shown here is derived from an EMBL/GenBank/DDBJ whole genome shotgun (WGS) entry which is preliminary data.</text>
</comment>
<proteinExistence type="predicted"/>
<name>A0A0F9UI76_9ZZZZ</name>
<sequence length="117" mass="13156">MEDKLTVGEIFNEILPRLIEGKPDVVKKINAVIALQLTGSESKNWTIDCKDNPGVRVGWVEDAKCQVIADKDLFEDLINAGKIKPWLEAYKTRAIEVRGSLPTVIRLERLVSKLVQN</sequence>
<dbReference type="Gene3D" id="3.30.1050.10">
    <property type="entry name" value="SCP2 sterol-binding domain"/>
    <property type="match status" value="1"/>
</dbReference>
<evidence type="ECO:0000259" key="1">
    <source>
        <dbReference type="Pfam" id="PF02036"/>
    </source>
</evidence>
<dbReference type="InterPro" id="IPR003033">
    <property type="entry name" value="SCP2_sterol-bd_dom"/>
</dbReference>
<organism evidence="2">
    <name type="scientific">marine sediment metagenome</name>
    <dbReference type="NCBI Taxonomy" id="412755"/>
    <lineage>
        <taxon>unclassified sequences</taxon>
        <taxon>metagenomes</taxon>
        <taxon>ecological metagenomes</taxon>
    </lineage>
</organism>
<reference evidence="2" key="1">
    <citation type="journal article" date="2015" name="Nature">
        <title>Complex archaea that bridge the gap between prokaryotes and eukaryotes.</title>
        <authorList>
            <person name="Spang A."/>
            <person name="Saw J.H."/>
            <person name="Jorgensen S.L."/>
            <person name="Zaremba-Niedzwiedzka K."/>
            <person name="Martijn J."/>
            <person name="Lind A.E."/>
            <person name="van Eijk R."/>
            <person name="Schleper C."/>
            <person name="Guy L."/>
            <person name="Ettema T.J."/>
        </authorList>
    </citation>
    <scope>NUCLEOTIDE SEQUENCE</scope>
</reference>
<dbReference type="InterPro" id="IPR036527">
    <property type="entry name" value="SCP2_sterol-bd_dom_sf"/>
</dbReference>
<dbReference type="Pfam" id="PF02036">
    <property type="entry name" value="SCP2"/>
    <property type="match status" value="1"/>
</dbReference>